<evidence type="ECO:0000313" key="10">
    <source>
        <dbReference type="Proteomes" id="UP000594263"/>
    </source>
</evidence>
<dbReference type="InterPro" id="IPR036249">
    <property type="entry name" value="Thioredoxin-like_sf"/>
</dbReference>
<keyword evidence="2" id="KW-0677">Repeat</keyword>
<name>A0A7N0RCG0_KALFE</name>
<keyword evidence="10" id="KW-1185">Reference proteome</keyword>
<evidence type="ECO:0000313" key="9">
    <source>
        <dbReference type="EnsemblPlants" id="Kaladp0008s0397.1.v1.1"/>
    </source>
</evidence>
<evidence type="ECO:0000256" key="1">
    <source>
        <dbReference type="ARBA" id="ARBA00012612"/>
    </source>
</evidence>
<dbReference type="PANTHER" id="PTHR13871">
    <property type="entry name" value="THIOREDOXIN"/>
    <property type="match status" value="1"/>
</dbReference>
<evidence type="ECO:0000256" key="3">
    <source>
        <dbReference type="ARBA" id="ARBA00023002"/>
    </source>
</evidence>
<dbReference type="Pfam" id="PF03107">
    <property type="entry name" value="C1_2"/>
    <property type="match status" value="1"/>
</dbReference>
<evidence type="ECO:0000256" key="5">
    <source>
        <dbReference type="ARBA" id="ARBA00025782"/>
    </source>
</evidence>
<comment type="catalytic activity">
    <reaction evidence="6">
        <text>[protein]-dithiol + NAD(+) = [protein]-disulfide + NADH + H(+)</text>
        <dbReference type="Rhea" id="RHEA:18749"/>
        <dbReference type="Rhea" id="RHEA-COMP:10593"/>
        <dbReference type="Rhea" id="RHEA-COMP:10594"/>
        <dbReference type="ChEBI" id="CHEBI:15378"/>
        <dbReference type="ChEBI" id="CHEBI:29950"/>
        <dbReference type="ChEBI" id="CHEBI:50058"/>
        <dbReference type="ChEBI" id="CHEBI:57540"/>
        <dbReference type="ChEBI" id="CHEBI:57945"/>
        <dbReference type="EC" id="1.8.1.8"/>
    </reaction>
</comment>
<keyword evidence="3" id="KW-0560">Oxidoreductase</keyword>
<dbReference type="SUPFAM" id="SSF52833">
    <property type="entry name" value="Thioredoxin-like"/>
    <property type="match status" value="2"/>
</dbReference>
<evidence type="ECO:0000256" key="6">
    <source>
        <dbReference type="ARBA" id="ARBA00047388"/>
    </source>
</evidence>
<dbReference type="InterPro" id="IPR004146">
    <property type="entry name" value="DC1"/>
</dbReference>
<comment type="catalytic activity">
    <reaction evidence="7">
        <text>[protein]-dithiol + NADP(+) = [protein]-disulfide + NADPH + H(+)</text>
        <dbReference type="Rhea" id="RHEA:18753"/>
        <dbReference type="Rhea" id="RHEA-COMP:10593"/>
        <dbReference type="Rhea" id="RHEA-COMP:10594"/>
        <dbReference type="ChEBI" id="CHEBI:15378"/>
        <dbReference type="ChEBI" id="CHEBI:29950"/>
        <dbReference type="ChEBI" id="CHEBI:50058"/>
        <dbReference type="ChEBI" id="CHEBI:57783"/>
        <dbReference type="ChEBI" id="CHEBI:58349"/>
        <dbReference type="EC" id="1.8.1.8"/>
    </reaction>
</comment>
<keyword evidence="4" id="KW-0520">NAD</keyword>
<organism evidence="9 10">
    <name type="scientific">Kalanchoe fedtschenkoi</name>
    <name type="common">Lavender scallops</name>
    <name type="synonym">South American air plant</name>
    <dbReference type="NCBI Taxonomy" id="63787"/>
    <lineage>
        <taxon>Eukaryota</taxon>
        <taxon>Viridiplantae</taxon>
        <taxon>Streptophyta</taxon>
        <taxon>Embryophyta</taxon>
        <taxon>Tracheophyta</taxon>
        <taxon>Spermatophyta</taxon>
        <taxon>Magnoliopsida</taxon>
        <taxon>eudicotyledons</taxon>
        <taxon>Gunneridae</taxon>
        <taxon>Pentapetalae</taxon>
        <taxon>Saxifragales</taxon>
        <taxon>Crassulaceae</taxon>
        <taxon>Kalanchoe</taxon>
    </lineage>
</organism>
<dbReference type="Pfam" id="PF13905">
    <property type="entry name" value="Thioredoxin_8"/>
    <property type="match status" value="2"/>
</dbReference>
<dbReference type="AlphaFoldDB" id="A0A7N0RCG0"/>
<protein>
    <recommendedName>
        <fullName evidence="1">protein-disulfide reductase</fullName>
        <ecNumber evidence="1">1.8.1.8</ecNumber>
    </recommendedName>
</protein>
<feature type="domain" description="Thioredoxin" evidence="8">
    <location>
        <begin position="285"/>
        <end position="473"/>
    </location>
</feature>
<dbReference type="GO" id="GO:0047134">
    <property type="term" value="F:protein-disulfide reductase [NAD(P)H] activity"/>
    <property type="evidence" value="ECO:0007669"/>
    <property type="project" value="UniProtKB-EC"/>
</dbReference>
<dbReference type="Gramene" id="Kaladp0008s0397.1.v1.1">
    <property type="protein sequence ID" value="Kaladp0008s0397.1.v1.1"/>
    <property type="gene ID" value="Kaladp0008s0397.v1.1"/>
</dbReference>
<dbReference type="InterPro" id="IPR012336">
    <property type="entry name" value="Thioredoxin-like_fold"/>
</dbReference>
<reference evidence="9" key="1">
    <citation type="submission" date="2021-01" db="UniProtKB">
        <authorList>
            <consortium name="EnsemblPlants"/>
        </authorList>
    </citation>
    <scope>IDENTIFICATION</scope>
</reference>
<proteinExistence type="inferred from homology"/>
<dbReference type="OMA" id="PYNDKRE"/>
<dbReference type="EnsemblPlants" id="Kaladp0008s0397.1.v1.1">
    <property type="protein sequence ID" value="Kaladp0008s0397.1.v1.1"/>
    <property type="gene ID" value="Kaladp0008s0397.v1.1"/>
</dbReference>
<sequence>MRLRFSKDDREEENMAQNELFHVLGDGGGAVLLRADGGQVKVSELEGKILGLYFASSSCEESLQCTPAVIQVYKELMLSNRMFEIIYVKARDCLKSLYAVGRSAHLVIFDEERNVSCSKGLEYVFKYGSRAFPFTQERVKEINEEREAAKANQTLRSILASPTRDFLVRNNGDQVAISDLEGKMVGLYFSLSSFRASSQFTTLLVELYREVGEIGENFEVVWVSMDKSCESFHESFKSMPWLAIPFGDDALKSLPQYFQLRAIPSLVIIGADGKTVNLNVCNFVSRFGAKAYPFSPEKLTELEEVVKAQSKSQTLSSLLVCDELDWVLGKNGTKVSASELEGRTVLFYFSRITCSPCRMFTPELAKIYQEIKAEHSDQFEVIFVSMDNTNDDFQNYYSEMPWLALPYSDTREVTLKYTLMKKPSIPQLVAVGPSGQTLTYDGRELITFLGKDAYPFDETRNNLMEWRLEEMAKNWPEKVRHGLHPAHDLVRERQGLYKCNGCSDVTLGWVFKCDECGFSLHPKCALGQLADDGVTKKTYPQDQDEN</sequence>
<dbReference type="InterPro" id="IPR013766">
    <property type="entry name" value="Thioredoxin_domain"/>
</dbReference>
<dbReference type="SUPFAM" id="SSF57889">
    <property type="entry name" value="Cysteine-rich domain"/>
    <property type="match status" value="1"/>
</dbReference>
<dbReference type="InterPro" id="IPR046349">
    <property type="entry name" value="C1-like_sf"/>
</dbReference>
<evidence type="ECO:0000256" key="2">
    <source>
        <dbReference type="ARBA" id="ARBA00022737"/>
    </source>
</evidence>
<dbReference type="PANTHER" id="PTHR13871:SF96">
    <property type="entry name" value="THIOREDOXIN DOMAIN-CONTAINING PROTEIN"/>
    <property type="match status" value="1"/>
</dbReference>
<accession>A0A7N0RCG0</accession>
<dbReference type="EC" id="1.8.1.8" evidence="1"/>
<dbReference type="InterPro" id="IPR052259">
    <property type="entry name" value="Nucleoredoxin-like"/>
</dbReference>
<evidence type="ECO:0000259" key="8">
    <source>
        <dbReference type="PROSITE" id="PS51352"/>
    </source>
</evidence>
<evidence type="ECO:0000256" key="4">
    <source>
        <dbReference type="ARBA" id="ARBA00023027"/>
    </source>
</evidence>
<dbReference type="Gene3D" id="3.40.30.10">
    <property type="entry name" value="Glutaredoxin"/>
    <property type="match status" value="3"/>
</dbReference>
<dbReference type="PROSITE" id="PS51352">
    <property type="entry name" value="THIOREDOXIN_2"/>
    <property type="match status" value="1"/>
</dbReference>
<dbReference type="Proteomes" id="UP000594263">
    <property type="component" value="Unplaced"/>
</dbReference>
<evidence type="ECO:0000256" key="7">
    <source>
        <dbReference type="ARBA" id="ARBA00047804"/>
    </source>
</evidence>
<comment type="similarity">
    <text evidence="5">Belongs to the nucleoredoxin family.</text>
</comment>